<feature type="domain" description="HTH lysR-type" evidence="5">
    <location>
        <begin position="1"/>
        <end position="60"/>
    </location>
</feature>
<dbReference type="GO" id="GO:0003700">
    <property type="term" value="F:DNA-binding transcription factor activity"/>
    <property type="evidence" value="ECO:0007669"/>
    <property type="project" value="InterPro"/>
</dbReference>
<dbReference type="Proteomes" id="UP001409585">
    <property type="component" value="Unassembled WGS sequence"/>
</dbReference>
<evidence type="ECO:0000313" key="7">
    <source>
        <dbReference type="Proteomes" id="UP001409585"/>
    </source>
</evidence>
<keyword evidence="4" id="KW-0804">Transcription</keyword>
<organism evidence="6 7">
    <name type="scientific">Halioxenophilus aromaticivorans</name>
    <dbReference type="NCBI Taxonomy" id="1306992"/>
    <lineage>
        <taxon>Bacteria</taxon>
        <taxon>Pseudomonadati</taxon>
        <taxon>Pseudomonadota</taxon>
        <taxon>Gammaproteobacteria</taxon>
        <taxon>Alteromonadales</taxon>
        <taxon>Alteromonadaceae</taxon>
        <taxon>Halioxenophilus</taxon>
    </lineage>
</organism>
<accession>A0AAV3U2Y4</accession>
<dbReference type="PANTHER" id="PTHR30126:SF94">
    <property type="entry name" value="LYSR FAMILY TRANSCRIPTIONAL REGULATOR"/>
    <property type="match status" value="1"/>
</dbReference>
<dbReference type="FunFam" id="1.10.10.10:FF:000001">
    <property type="entry name" value="LysR family transcriptional regulator"/>
    <property type="match status" value="1"/>
</dbReference>
<proteinExistence type="inferred from homology"/>
<dbReference type="InterPro" id="IPR005119">
    <property type="entry name" value="LysR_subst-bd"/>
</dbReference>
<comment type="caution">
    <text evidence="6">The sequence shown here is derived from an EMBL/GenBank/DDBJ whole genome shotgun (WGS) entry which is preliminary data.</text>
</comment>
<keyword evidence="3" id="KW-0238">DNA-binding</keyword>
<evidence type="ECO:0000256" key="3">
    <source>
        <dbReference type="ARBA" id="ARBA00023125"/>
    </source>
</evidence>
<comment type="similarity">
    <text evidence="1">Belongs to the LysR transcriptional regulatory family.</text>
</comment>
<dbReference type="InterPro" id="IPR036388">
    <property type="entry name" value="WH-like_DNA-bd_sf"/>
</dbReference>
<protein>
    <submittedName>
        <fullName evidence="6">LysR family transcriptional regulator</fullName>
    </submittedName>
</protein>
<dbReference type="PROSITE" id="PS50931">
    <property type="entry name" value="HTH_LYSR"/>
    <property type="match status" value="1"/>
</dbReference>
<dbReference type="PRINTS" id="PR00039">
    <property type="entry name" value="HTHLYSR"/>
</dbReference>
<dbReference type="SUPFAM" id="SSF46785">
    <property type="entry name" value="Winged helix' DNA-binding domain"/>
    <property type="match status" value="1"/>
</dbReference>
<dbReference type="AlphaFoldDB" id="A0AAV3U2Y4"/>
<dbReference type="Gene3D" id="1.10.10.10">
    <property type="entry name" value="Winged helix-like DNA-binding domain superfamily/Winged helix DNA-binding domain"/>
    <property type="match status" value="1"/>
</dbReference>
<keyword evidence="7" id="KW-1185">Reference proteome</keyword>
<sequence>MHYTLRQLQVFMAIARLENVTRAAEALSMSQSAASSALKELESQYDIKLFDRAGKRIRLNEHGRQLRPQVEALLAQADALEHTLAAHNTPGTLQVGATLTIGNYLAVELMAQYMADETNARVELTVANTQSIVDQVLHFDLDVGLVEGELNHPDLNVIEWMDDNLKIFTRPDDTSTADHALSDEELQALPWIVREPGSGTRQGFDRAMAGLINKTNIRLQLQHTEAIKRAVQAGLGVGCLSEISIKEDIERGLLKPLQAPHRNWQRKFYFVLHKQKFESPGVAAWLELCRQYAAQPG</sequence>
<evidence type="ECO:0000313" key="6">
    <source>
        <dbReference type="EMBL" id="GAA4943030.1"/>
    </source>
</evidence>
<dbReference type="InterPro" id="IPR000847">
    <property type="entry name" value="LysR_HTH_N"/>
</dbReference>
<gene>
    <name evidence="6" type="ORF">GCM10025791_22110</name>
</gene>
<evidence type="ECO:0000259" key="5">
    <source>
        <dbReference type="PROSITE" id="PS50931"/>
    </source>
</evidence>
<dbReference type="CDD" id="cd08420">
    <property type="entry name" value="PBP2_CysL_like"/>
    <property type="match status" value="1"/>
</dbReference>
<keyword evidence="2" id="KW-0805">Transcription regulation</keyword>
<name>A0AAV3U2Y4_9ALTE</name>
<dbReference type="GO" id="GO:0000976">
    <property type="term" value="F:transcription cis-regulatory region binding"/>
    <property type="evidence" value="ECO:0007669"/>
    <property type="project" value="TreeGrafter"/>
</dbReference>
<dbReference type="EMBL" id="BAABLX010000016">
    <property type="protein sequence ID" value="GAA4943030.1"/>
    <property type="molecule type" value="Genomic_DNA"/>
</dbReference>
<dbReference type="SUPFAM" id="SSF53850">
    <property type="entry name" value="Periplasmic binding protein-like II"/>
    <property type="match status" value="1"/>
</dbReference>
<dbReference type="Pfam" id="PF03466">
    <property type="entry name" value="LysR_substrate"/>
    <property type="match status" value="1"/>
</dbReference>
<evidence type="ECO:0000256" key="2">
    <source>
        <dbReference type="ARBA" id="ARBA00023015"/>
    </source>
</evidence>
<dbReference type="RefSeq" id="WP_345421637.1">
    <property type="nucleotide sequence ID" value="NZ_AP031496.1"/>
</dbReference>
<evidence type="ECO:0000256" key="4">
    <source>
        <dbReference type="ARBA" id="ARBA00023163"/>
    </source>
</evidence>
<dbReference type="Pfam" id="PF00126">
    <property type="entry name" value="HTH_1"/>
    <property type="match status" value="1"/>
</dbReference>
<dbReference type="InterPro" id="IPR036390">
    <property type="entry name" value="WH_DNA-bd_sf"/>
</dbReference>
<evidence type="ECO:0000256" key="1">
    <source>
        <dbReference type="ARBA" id="ARBA00009437"/>
    </source>
</evidence>
<dbReference type="PANTHER" id="PTHR30126">
    <property type="entry name" value="HTH-TYPE TRANSCRIPTIONAL REGULATOR"/>
    <property type="match status" value="1"/>
</dbReference>
<dbReference type="Gene3D" id="3.40.190.290">
    <property type="match status" value="1"/>
</dbReference>
<reference evidence="7" key="1">
    <citation type="journal article" date="2019" name="Int. J. Syst. Evol. Microbiol.">
        <title>The Global Catalogue of Microorganisms (GCM) 10K type strain sequencing project: providing services to taxonomists for standard genome sequencing and annotation.</title>
        <authorList>
            <consortium name="The Broad Institute Genomics Platform"/>
            <consortium name="The Broad Institute Genome Sequencing Center for Infectious Disease"/>
            <person name="Wu L."/>
            <person name="Ma J."/>
        </authorList>
    </citation>
    <scope>NUCLEOTIDE SEQUENCE [LARGE SCALE GENOMIC DNA]</scope>
    <source>
        <strain evidence="7">JCM 19134</strain>
    </source>
</reference>